<keyword evidence="1" id="KW-1133">Transmembrane helix</keyword>
<protein>
    <submittedName>
        <fullName evidence="2">Uncharacterized protein</fullName>
    </submittedName>
</protein>
<evidence type="ECO:0000256" key="1">
    <source>
        <dbReference type="SAM" id="Phobius"/>
    </source>
</evidence>
<accession>A0ABM8DY09</accession>
<dbReference type="Proteomes" id="UP001317779">
    <property type="component" value="Chromosome"/>
</dbReference>
<evidence type="ECO:0000313" key="3">
    <source>
        <dbReference type="Proteomes" id="UP001317779"/>
    </source>
</evidence>
<keyword evidence="1" id="KW-0472">Membrane</keyword>
<evidence type="ECO:0000313" key="2">
    <source>
        <dbReference type="EMBL" id="BDV30537.1"/>
    </source>
</evidence>
<keyword evidence="1" id="KW-0812">Transmembrane</keyword>
<organism evidence="2 3">
    <name type="scientific">Microbacterium terricola</name>
    <dbReference type="NCBI Taxonomy" id="344163"/>
    <lineage>
        <taxon>Bacteria</taxon>
        <taxon>Bacillati</taxon>
        <taxon>Actinomycetota</taxon>
        <taxon>Actinomycetes</taxon>
        <taxon>Micrococcales</taxon>
        <taxon>Microbacteriaceae</taxon>
        <taxon>Microbacterium</taxon>
    </lineage>
</organism>
<feature type="transmembrane region" description="Helical" evidence="1">
    <location>
        <begin position="113"/>
        <end position="133"/>
    </location>
</feature>
<dbReference type="RefSeq" id="WP_263795586.1">
    <property type="nucleotide sequence ID" value="NZ_AP027141.1"/>
</dbReference>
<proteinExistence type="predicted"/>
<feature type="transmembrane region" description="Helical" evidence="1">
    <location>
        <begin position="45"/>
        <end position="68"/>
    </location>
</feature>
<feature type="transmembrane region" description="Helical" evidence="1">
    <location>
        <begin position="80"/>
        <end position="101"/>
    </location>
</feature>
<dbReference type="EMBL" id="AP027141">
    <property type="protein sequence ID" value="BDV30537.1"/>
    <property type="molecule type" value="Genomic_DNA"/>
</dbReference>
<feature type="transmembrane region" description="Helical" evidence="1">
    <location>
        <begin position="12"/>
        <end position="33"/>
    </location>
</feature>
<keyword evidence="3" id="KW-1185">Reference proteome</keyword>
<name>A0ABM8DY09_9MICO</name>
<sequence>MPETTGTAARRASSAVIRLAVWTLAWIATLAVARFGPELLWTEPAVTWAAIAVNVAVGVGWIVVHAGYLRGVDDLQRKILMDAMAVALGVGLVGGFAYAAAKSAGLVAFESDIAFLTVLMGVVYVLAVAGGTLRYR</sequence>
<gene>
    <name evidence="2" type="ORF">Microterr_11970</name>
</gene>
<reference evidence="2 3" key="1">
    <citation type="submission" date="2022-12" db="EMBL/GenBank/DDBJ databases">
        <title>Microbacterium terricola strain KV-448 chromosome, complete genome.</title>
        <authorList>
            <person name="Oshima T."/>
            <person name="Moriya T."/>
            <person name="Bessho Y."/>
        </authorList>
    </citation>
    <scope>NUCLEOTIDE SEQUENCE [LARGE SCALE GENOMIC DNA]</scope>
    <source>
        <strain evidence="2 3">KV-448</strain>
    </source>
</reference>